<name>W9DVI5_METTI</name>
<proteinExistence type="predicted"/>
<dbReference type="PROSITE" id="PS51257">
    <property type="entry name" value="PROKAR_LIPOPROTEIN"/>
    <property type="match status" value="1"/>
</dbReference>
<accession>W9DVI5</accession>
<dbReference type="Gene3D" id="3.40.1000.10">
    <property type="entry name" value="Mog1/PsbP, alpha/beta/alpha sandwich"/>
    <property type="match status" value="1"/>
</dbReference>
<keyword evidence="2" id="KW-1185">Reference proteome</keyword>
<evidence type="ECO:0000313" key="2">
    <source>
        <dbReference type="Proteomes" id="UP000019483"/>
    </source>
</evidence>
<dbReference type="Proteomes" id="UP000019483">
    <property type="component" value="Unassembled WGS sequence"/>
</dbReference>
<dbReference type="EMBL" id="AZAJ01000001">
    <property type="protein sequence ID" value="ETA67672.1"/>
    <property type="molecule type" value="Genomic_DNA"/>
</dbReference>
<protein>
    <recommendedName>
        <fullName evidence="3">PsbP</fullName>
    </recommendedName>
</protein>
<evidence type="ECO:0000313" key="1">
    <source>
        <dbReference type="EMBL" id="ETA67672.1"/>
    </source>
</evidence>
<dbReference type="AlphaFoldDB" id="W9DVI5"/>
<evidence type="ECO:0008006" key="3">
    <source>
        <dbReference type="Google" id="ProtNLM"/>
    </source>
</evidence>
<gene>
    <name evidence="1" type="ORF">MettiDRAFT_1100</name>
</gene>
<organism evidence="1 2">
    <name type="scientific">Methanolobus tindarius DSM 2278</name>
    <dbReference type="NCBI Taxonomy" id="1090322"/>
    <lineage>
        <taxon>Archaea</taxon>
        <taxon>Methanobacteriati</taxon>
        <taxon>Methanobacteriota</taxon>
        <taxon>Stenosarchaea group</taxon>
        <taxon>Methanomicrobia</taxon>
        <taxon>Methanosarcinales</taxon>
        <taxon>Methanosarcinaceae</taxon>
        <taxon>Methanolobus</taxon>
    </lineage>
</organism>
<comment type="caution">
    <text evidence="1">The sequence shown here is derived from an EMBL/GenBank/DDBJ whole genome shotgun (WGS) entry which is preliminary data.</text>
</comment>
<reference evidence="1 2" key="1">
    <citation type="submission" date="2013-08" db="EMBL/GenBank/DDBJ databases">
        <authorList>
            <consortium name="DOE Joint Genome Institute"/>
            <person name="Eisen J."/>
            <person name="Huntemann M."/>
            <person name="Han J."/>
            <person name="Chen A."/>
            <person name="Kyrpides N."/>
            <person name="Mavromatis K."/>
            <person name="Markowitz V."/>
            <person name="Palaniappan K."/>
            <person name="Ivanova N."/>
            <person name="Schaumberg A."/>
            <person name="Pati A."/>
            <person name="Liolios K."/>
            <person name="Nordberg H.P."/>
            <person name="Cantor M.N."/>
            <person name="Hua S.X."/>
            <person name="Woyke T."/>
        </authorList>
    </citation>
    <scope>NUCLEOTIDE SEQUENCE [LARGE SCALE GENOMIC DNA]</scope>
    <source>
        <strain evidence="1 2">DSM 2278</strain>
    </source>
</reference>
<sequence>MVKKQKLIISLSVISTLLLIMIVSSGCTDYATHFNDGYKTYANDDYRFSIDYPETWDYEETQNSVLFNDPENGSIIGVAYVGSSSSVDDFLDYQSTWGAQLVHMGSLDFRFRGRGKHTSFNGYAAYEIENVVDHSYSGKVKMVLFRANDRLFMLAYGARSGYYYNYDLETANKIMESLTFNTD</sequence>
<dbReference type="RefSeq" id="WP_023844808.1">
    <property type="nucleotide sequence ID" value="NZ_AZAJ01000001.1"/>
</dbReference>